<dbReference type="InterPro" id="IPR001015">
    <property type="entry name" value="Ferrochelatase"/>
</dbReference>
<comment type="similarity">
    <text evidence="1">Belongs to the ferrochelatase family.</text>
</comment>
<dbReference type="OrthoDB" id="1323at2759"/>
<name>A0A183EMZ8_9BILA</name>
<protein>
    <submittedName>
        <fullName evidence="4">Ferrochelatase</fullName>
    </submittedName>
</protein>
<dbReference type="Gene3D" id="3.40.50.1400">
    <property type="match status" value="1"/>
</dbReference>
<evidence type="ECO:0000313" key="4">
    <source>
        <dbReference type="WBParaSite" id="GPUH_0002236601-mRNA-1"/>
    </source>
</evidence>
<dbReference type="AlphaFoldDB" id="A0A183EMZ8"/>
<evidence type="ECO:0000313" key="2">
    <source>
        <dbReference type="EMBL" id="VDN39845.1"/>
    </source>
</evidence>
<dbReference type="PANTHER" id="PTHR11108:SF1">
    <property type="entry name" value="FERROCHELATASE, MITOCHONDRIAL"/>
    <property type="match status" value="1"/>
</dbReference>
<dbReference type="PANTHER" id="PTHR11108">
    <property type="entry name" value="FERROCHELATASE"/>
    <property type="match status" value="1"/>
</dbReference>
<gene>
    <name evidence="2" type="ORF">GPUH_LOCUS22338</name>
</gene>
<dbReference type="GO" id="GO:0005739">
    <property type="term" value="C:mitochondrion"/>
    <property type="evidence" value="ECO:0007669"/>
    <property type="project" value="TreeGrafter"/>
</dbReference>
<evidence type="ECO:0000313" key="3">
    <source>
        <dbReference type="Proteomes" id="UP000271098"/>
    </source>
</evidence>
<dbReference type="GO" id="GO:0006783">
    <property type="term" value="P:heme biosynthetic process"/>
    <property type="evidence" value="ECO:0007669"/>
    <property type="project" value="InterPro"/>
</dbReference>
<dbReference type="EMBL" id="UYRT01094826">
    <property type="protein sequence ID" value="VDN39845.1"/>
    <property type="molecule type" value="Genomic_DNA"/>
</dbReference>
<dbReference type="Pfam" id="PF00762">
    <property type="entry name" value="Ferrochelatase"/>
    <property type="match status" value="1"/>
</dbReference>
<sequence length="225" mass="25980">MIGTYAEILRDYLNVLIPEHRPFHCTYAYLYEEPAIPKTIADLIKMGMEQLILLPLYPHYSCFRTGTMLNTAVEALDEQTLPLAKDGINVMDHRVRPMSHISFRCSTIDRWSTHPALINFWHDLLFSELEKHDSLLFVAPQMGVDLLSPPDYSRILAHGFAELIKNHLMGRRASARLSCRCRFCFSSRCSLRKAMLLPEKIHSNNRSFEGKKLTEEVMKQQQITA</sequence>
<organism evidence="4">
    <name type="scientific">Gongylonema pulchrum</name>
    <dbReference type="NCBI Taxonomy" id="637853"/>
    <lineage>
        <taxon>Eukaryota</taxon>
        <taxon>Metazoa</taxon>
        <taxon>Ecdysozoa</taxon>
        <taxon>Nematoda</taxon>
        <taxon>Chromadorea</taxon>
        <taxon>Rhabditida</taxon>
        <taxon>Spirurina</taxon>
        <taxon>Spiruromorpha</taxon>
        <taxon>Spiruroidea</taxon>
        <taxon>Gongylonematidae</taxon>
        <taxon>Gongylonema</taxon>
    </lineage>
</organism>
<proteinExistence type="inferred from homology"/>
<dbReference type="Proteomes" id="UP000271098">
    <property type="component" value="Unassembled WGS sequence"/>
</dbReference>
<keyword evidence="3" id="KW-1185">Reference proteome</keyword>
<reference evidence="4" key="1">
    <citation type="submission" date="2016-06" db="UniProtKB">
        <authorList>
            <consortium name="WormBaseParasite"/>
        </authorList>
    </citation>
    <scope>IDENTIFICATION</scope>
</reference>
<dbReference type="SUPFAM" id="SSF53800">
    <property type="entry name" value="Chelatase"/>
    <property type="match status" value="1"/>
</dbReference>
<dbReference type="GO" id="GO:0004325">
    <property type="term" value="F:ferrochelatase activity"/>
    <property type="evidence" value="ECO:0007669"/>
    <property type="project" value="InterPro"/>
</dbReference>
<reference evidence="2 3" key="2">
    <citation type="submission" date="2018-11" db="EMBL/GenBank/DDBJ databases">
        <authorList>
            <consortium name="Pathogen Informatics"/>
        </authorList>
    </citation>
    <scope>NUCLEOTIDE SEQUENCE [LARGE SCALE GENOMIC DNA]</scope>
</reference>
<accession>A0A183EMZ8</accession>
<dbReference type="WBParaSite" id="GPUH_0002236601-mRNA-1">
    <property type="protein sequence ID" value="GPUH_0002236601-mRNA-1"/>
    <property type="gene ID" value="GPUH_0002236601"/>
</dbReference>
<evidence type="ECO:0000256" key="1">
    <source>
        <dbReference type="RuleBase" id="RU004185"/>
    </source>
</evidence>